<proteinExistence type="predicted"/>
<dbReference type="AlphaFoldDB" id="A0A6J4IMM0"/>
<dbReference type="EMBL" id="CADCTQ010000194">
    <property type="protein sequence ID" value="CAA9254512.1"/>
    <property type="molecule type" value="Genomic_DNA"/>
</dbReference>
<protein>
    <submittedName>
        <fullName evidence="1">Uncharacterized protein</fullName>
    </submittedName>
</protein>
<sequence length="48" mass="5141">MARIKPASPNRLVPGMKMISTTISARANSSSKTNVSHSIGVSLRLMRS</sequence>
<reference evidence="1" key="1">
    <citation type="submission" date="2020-02" db="EMBL/GenBank/DDBJ databases">
        <authorList>
            <person name="Meier V. D."/>
        </authorList>
    </citation>
    <scope>NUCLEOTIDE SEQUENCE</scope>
    <source>
        <strain evidence="1">AVDCRST_MAG56</strain>
    </source>
</reference>
<name>A0A6J4IMM0_9SPHI</name>
<evidence type="ECO:0000313" key="1">
    <source>
        <dbReference type="EMBL" id="CAA9254512.1"/>
    </source>
</evidence>
<accession>A0A6J4IMM0</accession>
<organism evidence="1">
    <name type="scientific">uncultured Cytophagales bacterium</name>
    <dbReference type="NCBI Taxonomy" id="158755"/>
    <lineage>
        <taxon>Bacteria</taxon>
        <taxon>Pseudomonadati</taxon>
        <taxon>Bacteroidota</taxon>
        <taxon>Sphingobacteriia</taxon>
        <taxon>Sphingobacteriales</taxon>
        <taxon>environmental samples</taxon>
    </lineage>
</organism>
<gene>
    <name evidence="1" type="ORF">AVDCRST_MAG56-2149</name>
</gene>